<evidence type="ECO:0000313" key="1">
    <source>
        <dbReference type="EMBL" id="QDX19376.1"/>
    </source>
</evidence>
<dbReference type="InterPro" id="IPR023393">
    <property type="entry name" value="START-like_dom_sf"/>
</dbReference>
<accession>A0A646SKT1</accession>
<protein>
    <submittedName>
        <fullName evidence="1">Cyclase</fullName>
    </submittedName>
</protein>
<gene>
    <name evidence="1" type="primary">orf4</name>
</gene>
<dbReference type="AlphaFoldDB" id="A0A646SKT1"/>
<organism evidence="1">
    <name type="scientific">Streptomyces hygroscopicus</name>
    <dbReference type="NCBI Taxonomy" id="1912"/>
    <lineage>
        <taxon>Bacteria</taxon>
        <taxon>Bacillati</taxon>
        <taxon>Actinomycetota</taxon>
        <taxon>Actinomycetes</taxon>
        <taxon>Kitasatosporales</taxon>
        <taxon>Streptomycetaceae</taxon>
        <taxon>Streptomyces</taxon>
        <taxon>Streptomyces violaceusniger group</taxon>
    </lineage>
</organism>
<sequence length="152" mass="16907">MGGVVSHFEITTVLSASPSQVFDACLDVEAHTRSMASSRERAVGGNTRGRLAVGEMVTFQARHFGVTWQLTARITSWNPPHSFVDEQEAGPFQYWRHVHHFEPHGQGDTLMTDVIDFASPLGPLGRLADVTVLNWYMPRLVRSRNAYLAATL</sequence>
<dbReference type="SUPFAM" id="SSF55961">
    <property type="entry name" value="Bet v1-like"/>
    <property type="match status" value="1"/>
</dbReference>
<proteinExistence type="predicted"/>
<name>A0A646SKT1_STRHY</name>
<dbReference type="EMBL" id="MK122964">
    <property type="protein sequence ID" value="QDX19376.1"/>
    <property type="molecule type" value="Genomic_DNA"/>
</dbReference>
<dbReference type="InterPro" id="IPR019587">
    <property type="entry name" value="Polyketide_cyclase/dehydratase"/>
</dbReference>
<dbReference type="Pfam" id="PF10604">
    <property type="entry name" value="Polyketide_cyc2"/>
    <property type="match status" value="1"/>
</dbReference>
<dbReference type="CDD" id="cd07820">
    <property type="entry name" value="SRPBCC_3"/>
    <property type="match status" value="1"/>
</dbReference>
<reference evidence="1" key="1">
    <citation type="journal article" date="2019" name="IScience">
        <title>Divergent Biosynthesis of C-Nucleoside Minimycin and Indigoidine in Bacteria.</title>
        <authorList>
            <person name="Kong L."/>
            <person name="Xu G."/>
            <person name="Liu X."/>
            <person name="Wang J."/>
            <person name="Tang Z."/>
            <person name="Cai Y.S."/>
            <person name="Shen K."/>
            <person name="Tao W."/>
            <person name="Zheng Y."/>
            <person name="Deng Z."/>
            <person name="Price N.P.J."/>
            <person name="Chen W."/>
        </authorList>
    </citation>
    <scope>NUCLEOTIDE SEQUENCE</scope>
    <source>
        <strain evidence="1">JCM 4712</strain>
    </source>
</reference>
<dbReference type="Gene3D" id="3.30.530.20">
    <property type="match status" value="1"/>
</dbReference>